<organism evidence="2">
    <name type="scientific">Salmonella enterica</name>
    <name type="common">Salmonella choleraesuis</name>
    <dbReference type="NCBI Taxonomy" id="28901"/>
    <lineage>
        <taxon>Bacteria</taxon>
        <taxon>Pseudomonadati</taxon>
        <taxon>Pseudomonadota</taxon>
        <taxon>Gammaproteobacteria</taxon>
        <taxon>Enterobacterales</taxon>
        <taxon>Enterobacteriaceae</taxon>
        <taxon>Salmonella</taxon>
    </lineage>
</organism>
<sequence length="203" mass="20132">MRKNILAMSAMTLVVLSGSAAAAATNGQLTFNWQGVVPTAPVTSGAWAFVDGLDIPFTPVTEALNIVSNAASVDITALKPTSFFIVPVTGPVTAGVPVTRNTTGTVNSINAFLGSAPVSGGFVGNKQLNLSTATTPAVGEVAITLNGQSLKVGSASPLSVTPSAAAGSETPIEISMSAKAAPSDVTDGAAVSFTAPVVFAVDI</sequence>
<evidence type="ECO:0000256" key="1">
    <source>
        <dbReference type="SAM" id="SignalP"/>
    </source>
</evidence>
<comment type="caution">
    <text evidence="2">The sequence shown here is derived from an EMBL/GenBank/DDBJ whole genome shotgun (WGS) entry which is preliminary data.</text>
</comment>
<proteinExistence type="predicted"/>
<evidence type="ECO:0000313" key="2">
    <source>
        <dbReference type="EMBL" id="EBL7518565.1"/>
    </source>
</evidence>
<name>A0A5T4LNA2_SALER</name>
<dbReference type="EMBL" id="AAGACD010000008">
    <property type="protein sequence ID" value="EBL7518565.1"/>
    <property type="molecule type" value="Genomic_DNA"/>
</dbReference>
<protein>
    <submittedName>
        <fullName evidence="2">Cro/Cl family transcriptional regulator</fullName>
    </submittedName>
</protein>
<gene>
    <name evidence="2" type="ORF">C1B90_21240</name>
</gene>
<feature type="signal peptide" evidence="1">
    <location>
        <begin position="1"/>
        <end position="22"/>
    </location>
</feature>
<reference evidence="2" key="1">
    <citation type="submission" date="2018-07" db="EMBL/GenBank/DDBJ databases">
        <authorList>
            <consortium name="PulseNet: The National Subtyping Network for Foodborne Disease Surveillance"/>
            <person name="Tarr C.L."/>
            <person name="Trees E."/>
            <person name="Katz L.S."/>
            <person name="Carleton-Romer H.A."/>
            <person name="Stroika S."/>
            <person name="Kucerova Z."/>
            <person name="Roache K.F."/>
            <person name="Sabol A.L."/>
            <person name="Besser J."/>
            <person name="Gerner-Smidt P."/>
        </authorList>
    </citation>
    <scope>NUCLEOTIDE SEQUENCE</scope>
    <source>
        <strain evidence="2">PNUSAS031704</strain>
    </source>
</reference>
<accession>A0A5T4LNA2</accession>
<feature type="chain" id="PRO_5026286746" evidence="1">
    <location>
        <begin position="23"/>
        <end position="203"/>
    </location>
</feature>
<dbReference type="AlphaFoldDB" id="A0A5T4LNA2"/>
<keyword evidence="1" id="KW-0732">Signal</keyword>